<reference evidence="4" key="1">
    <citation type="submission" date="2023-01" db="EMBL/GenBank/DDBJ databases">
        <title>Key to firefly adult light organ development and bioluminescence: homeobox transcription factors regulate luciferase expression and transportation to peroxisome.</title>
        <authorList>
            <person name="Fu X."/>
        </authorList>
    </citation>
    <scope>NUCLEOTIDE SEQUENCE [LARGE SCALE GENOMIC DNA]</scope>
</reference>
<dbReference type="AlphaFoldDB" id="A0AAN7PBL9"/>
<gene>
    <name evidence="3" type="ORF">RN001_005196</name>
</gene>
<dbReference type="Pfam" id="PF15936">
    <property type="entry name" value="DUF4749"/>
    <property type="match status" value="1"/>
</dbReference>
<organism evidence="3 4">
    <name type="scientific">Aquatica leii</name>
    <dbReference type="NCBI Taxonomy" id="1421715"/>
    <lineage>
        <taxon>Eukaryota</taxon>
        <taxon>Metazoa</taxon>
        <taxon>Ecdysozoa</taxon>
        <taxon>Arthropoda</taxon>
        <taxon>Hexapoda</taxon>
        <taxon>Insecta</taxon>
        <taxon>Pterygota</taxon>
        <taxon>Neoptera</taxon>
        <taxon>Endopterygota</taxon>
        <taxon>Coleoptera</taxon>
        <taxon>Polyphaga</taxon>
        <taxon>Elateriformia</taxon>
        <taxon>Elateroidea</taxon>
        <taxon>Lampyridae</taxon>
        <taxon>Luciolinae</taxon>
        <taxon>Aquatica</taxon>
    </lineage>
</organism>
<evidence type="ECO:0000259" key="2">
    <source>
        <dbReference type="SMART" id="SM00735"/>
    </source>
</evidence>
<dbReference type="EMBL" id="JARPUR010000002">
    <property type="protein sequence ID" value="KAK4881877.1"/>
    <property type="molecule type" value="Genomic_DNA"/>
</dbReference>
<dbReference type="InterPro" id="IPR031847">
    <property type="entry name" value="PDLI1-4/Zasp-like_mid"/>
</dbReference>
<evidence type="ECO:0000256" key="1">
    <source>
        <dbReference type="SAM" id="MobiDB-lite"/>
    </source>
</evidence>
<dbReference type="InterPro" id="IPR006643">
    <property type="entry name" value="Zasp-like_motif"/>
</dbReference>
<comment type="caution">
    <text evidence="3">The sequence shown here is derived from an EMBL/GenBank/DDBJ whole genome shotgun (WGS) entry which is preliminary data.</text>
</comment>
<dbReference type="SMART" id="SM00735">
    <property type="entry name" value="ZM"/>
    <property type="match status" value="1"/>
</dbReference>
<accession>A0AAN7PBL9</accession>
<feature type="domain" description="Zasp-like motif" evidence="2">
    <location>
        <begin position="7"/>
        <end position="32"/>
    </location>
</feature>
<feature type="region of interest" description="Disordered" evidence="1">
    <location>
        <begin position="67"/>
        <end position="122"/>
    </location>
</feature>
<feature type="compositionally biased region" description="Polar residues" evidence="1">
    <location>
        <begin position="101"/>
        <end position="122"/>
    </location>
</feature>
<keyword evidence="4" id="KW-1185">Reference proteome</keyword>
<name>A0AAN7PBL9_9COLE</name>
<proteinExistence type="predicted"/>
<evidence type="ECO:0000313" key="4">
    <source>
        <dbReference type="Proteomes" id="UP001353858"/>
    </source>
</evidence>
<dbReference type="Proteomes" id="UP001353858">
    <property type="component" value="Unassembled WGS sequence"/>
</dbReference>
<sequence>MATQYGKLVNKQFNSPINLYSENNIREVLDRESQMLSNGAVGINFHNPMSNKPGNLQNSAVLRFLEEEESQKRGGSPNLKRVAWPPPPEAEGHLEELPIQNIGTPQITSPGLPNNQVPSANYQQTSPIQQGIQSNYQQRPDPSNYYHPQVQYKPLQVAPPSPVNQPCSPKTNVNPSHYTPMHGPKGWAPVHSPVFTKSQPHFPTSPQQDYYHQPSVQEYQHPIDQQNYYSPQYQYSPYQQFEATVPVQQQQQPHHYQQQRAATLPRYQQNTFVEPPPSTITLRPQAPVSQASAPVYTSQPATATLQGGKNLRGDLKWPPPETKAQMEEDNRKRIELARGPVCRPRKVNRDYTGFFAQHALNDTYPRYKTPPGTQFYVRE</sequence>
<protein>
    <recommendedName>
        <fullName evidence="2">Zasp-like motif domain-containing protein</fullName>
    </recommendedName>
</protein>
<evidence type="ECO:0000313" key="3">
    <source>
        <dbReference type="EMBL" id="KAK4881877.1"/>
    </source>
</evidence>